<dbReference type="Proteomes" id="UP000076268">
    <property type="component" value="Unassembled WGS sequence"/>
</dbReference>
<dbReference type="Gene3D" id="2.30.30.40">
    <property type="entry name" value="SH3 Domains"/>
    <property type="match status" value="1"/>
</dbReference>
<dbReference type="PROSITE" id="PS50851">
    <property type="entry name" value="CHEW"/>
    <property type="match status" value="1"/>
</dbReference>
<name>A0A154BS60_ANASB</name>
<dbReference type="GO" id="GO:0007165">
    <property type="term" value="P:signal transduction"/>
    <property type="evidence" value="ECO:0007669"/>
    <property type="project" value="InterPro"/>
</dbReference>
<dbReference type="SMART" id="SM00260">
    <property type="entry name" value="CheW"/>
    <property type="match status" value="1"/>
</dbReference>
<comment type="caution">
    <text evidence="2">The sequence shown here is derived from an EMBL/GenBank/DDBJ whole genome shotgun (WGS) entry which is preliminary data.</text>
</comment>
<sequence length="154" mass="16931">MVASEQLVVFQLTTEEYAIPISQVKEIIRYNGATKLPNTPGYVDGIINLRGKVIPIIDLAGKFALLTAKNSDKQALIVEAAGQDMGLVVDAVTEVIRLEETLIEAANGIAQSNEFIRSIGKVDKRLLIILDLDKLFSQEEMIVMREAGCQKWGD</sequence>
<dbReference type="OrthoDB" id="9794382at2"/>
<feature type="domain" description="CheW-like" evidence="1">
    <location>
        <begin position="4"/>
        <end position="141"/>
    </location>
</feature>
<dbReference type="GO" id="GO:0005829">
    <property type="term" value="C:cytosol"/>
    <property type="evidence" value="ECO:0007669"/>
    <property type="project" value="TreeGrafter"/>
</dbReference>
<dbReference type="SUPFAM" id="SSF50341">
    <property type="entry name" value="CheW-like"/>
    <property type="match status" value="1"/>
</dbReference>
<dbReference type="PANTHER" id="PTHR22617:SF23">
    <property type="entry name" value="CHEMOTAXIS PROTEIN CHEW"/>
    <property type="match status" value="1"/>
</dbReference>
<dbReference type="GO" id="GO:0006935">
    <property type="term" value="P:chemotaxis"/>
    <property type="evidence" value="ECO:0007669"/>
    <property type="project" value="InterPro"/>
</dbReference>
<dbReference type="EMBL" id="LSGP01000017">
    <property type="protein sequence ID" value="KYZ76796.1"/>
    <property type="molecule type" value="Genomic_DNA"/>
</dbReference>
<dbReference type="Pfam" id="PF01584">
    <property type="entry name" value="CheW"/>
    <property type="match status" value="1"/>
</dbReference>
<dbReference type="PANTHER" id="PTHR22617">
    <property type="entry name" value="CHEMOTAXIS SENSOR HISTIDINE KINASE-RELATED"/>
    <property type="match status" value="1"/>
</dbReference>
<dbReference type="STRING" id="1794912.AXX12_10320"/>
<accession>A0A154BS60</accession>
<protein>
    <recommendedName>
        <fullName evidence="1">CheW-like domain-containing protein</fullName>
    </recommendedName>
</protein>
<dbReference type="InterPro" id="IPR039315">
    <property type="entry name" value="CheW"/>
</dbReference>
<gene>
    <name evidence="2" type="ORF">AXX12_10320</name>
</gene>
<proteinExistence type="predicted"/>
<keyword evidence="3" id="KW-1185">Reference proteome</keyword>
<dbReference type="InterPro" id="IPR002545">
    <property type="entry name" value="CheW-lke_dom"/>
</dbReference>
<reference evidence="2 3" key="1">
    <citation type="submission" date="2016-02" db="EMBL/GenBank/DDBJ databases">
        <title>Anaerosporomusa subterraneum gen. nov., sp. nov., a spore-forming obligate anaerobe isolated from saprolite.</title>
        <authorList>
            <person name="Choi J.K."/>
            <person name="Shah M."/>
            <person name="Yee N."/>
        </authorList>
    </citation>
    <scope>NUCLEOTIDE SEQUENCE [LARGE SCALE GENOMIC DNA]</scope>
    <source>
        <strain evidence="2 3">RU4</strain>
    </source>
</reference>
<dbReference type="InterPro" id="IPR036061">
    <property type="entry name" value="CheW-like_dom_sf"/>
</dbReference>
<dbReference type="AlphaFoldDB" id="A0A154BS60"/>
<evidence type="ECO:0000259" key="1">
    <source>
        <dbReference type="PROSITE" id="PS50851"/>
    </source>
</evidence>
<evidence type="ECO:0000313" key="3">
    <source>
        <dbReference type="Proteomes" id="UP000076268"/>
    </source>
</evidence>
<dbReference type="Gene3D" id="2.40.50.180">
    <property type="entry name" value="CheA-289, Domain 4"/>
    <property type="match status" value="1"/>
</dbReference>
<organism evidence="2 3">
    <name type="scientific">Anaerosporomusa subterranea</name>
    <dbReference type="NCBI Taxonomy" id="1794912"/>
    <lineage>
        <taxon>Bacteria</taxon>
        <taxon>Bacillati</taxon>
        <taxon>Bacillota</taxon>
        <taxon>Negativicutes</taxon>
        <taxon>Acetonemataceae</taxon>
        <taxon>Anaerosporomusa</taxon>
    </lineage>
</organism>
<evidence type="ECO:0000313" key="2">
    <source>
        <dbReference type="EMBL" id="KYZ76796.1"/>
    </source>
</evidence>